<dbReference type="EMBL" id="MT145056">
    <property type="protein sequence ID" value="QJI03078.1"/>
    <property type="molecule type" value="Genomic_DNA"/>
</dbReference>
<reference evidence="1" key="1">
    <citation type="submission" date="2020-03" db="EMBL/GenBank/DDBJ databases">
        <title>The deep terrestrial virosphere.</title>
        <authorList>
            <person name="Holmfeldt K."/>
            <person name="Nilsson E."/>
            <person name="Simone D."/>
            <person name="Lopez-Fernandez M."/>
            <person name="Wu X."/>
            <person name="de Brujin I."/>
            <person name="Lundin D."/>
            <person name="Andersson A."/>
            <person name="Bertilsson S."/>
            <person name="Dopson M."/>
        </authorList>
    </citation>
    <scope>NUCLEOTIDE SEQUENCE</scope>
    <source>
        <strain evidence="1">TM448B04028</strain>
    </source>
</reference>
<sequence length="123" mass="13828">MSKGLSPTQRTLRNLRQQGAICGIVERFNQYAGPFGIRQDLFGFIDIICLLPDRGIVGVQCCARSGHAAHKTKILENEIAPEWLKTGGKIEIWSWAKQKMKRGGKAERWTPKVEEITADSFEV</sequence>
<evidence type="ECO:0000313" key="1">
    <source>
        <dbReference type="EMBL" id="QJI03078.1"/>
    </source>
</evidence>
<protein>
    <submittedName>
        <fullName evidence="1">Uncharacterized protein</fullName>
    </submittedName>
</protein>
<name>A0A6M3Y1C8_9ZZZZ</name>
<gene>
    <name evidence="1" type="ORF">TM448B04028_0007</name>
</gene>
<proteinExistence type="predicted"/>
<dbReference type="AlphaFoldDB" id="A0A6M3Y1C8"/>
<organism evidence="1">
    <name type="scientific">viral metagenome</name>
    <dbReference type="NCBI Taxonomy" id="1070528"/>
    <lineage>
        <taxon>unclassified sequences</taxon>
        <taxon>metagenomes</taxon>
        <taxon>organismal metagenomes</taxon>
    </lineage>
</organism>
<accession>A0A6M3Y1C8</accession>